<accession>A0AAV0DCU0</accession>
<dbReference type="Proteomes" id="UP001152523">
    <property type="component" value="Unassembled WGS sequence"/>
</dbReference>
<dbReference type="AlphaFoldDB" id="A0AAV0DCU0"/>
<evidence type="ECO:0000313" key="1">
    <source>
        <dbReference type="EMBL" id="CAH9098364.1"/>
    </source>
</evidence>
<comment type="caution">
    <text evidence="1">The sequence shown here is derived from an EMBL/GenBank/DDBJ whole genome shotgun (WGS) entry which is preliminary data.</text>
</comment>
<name>A0AAV0DCU0_9ASTE</name>
<sequence length="130" mass="14793">MCSCRYLELQDQKMEENFGKSRKKKAAVQKTCSPQTQGDTLKRMQVAQKASSSIRGHAMDASTPADDYRALRKKYLLLEEESFTLGKELMEVEDDIKVLEEEKLGLLDELVVLEGLVDPSEIQPQSQRLQ</sequence>
<evidence type="ECO:0000313" key="2">
    <source>
        <dbReference type="Proteomes" id="UP001152523"/>
    </source>
</evidence>
<organism evidence="1 2">
    <name type="scientific">Cuscuta epithymum</name>
    <dbReference type="NCBI Taxonomy" id="186058"/>
    <lineage>
        <taxon>Eukaryota</taxon>
        <taxon>Viridiplantae</taxon>
        <taxon>Streptophyta</taxon>
        <taxon>Embryophyta</taxon>
        <taxon>Tracheophyta</taxon>
        <taxon>Spermatophyta</taxon>
        <taxon>Magnoliopsida</taxon>
        <taxon>eudicotyledons</taxon>
        <taxon>Gunneridae</taxon>
        <taxon>Pentapetalae</taxon>
        <taxon>asterids</taxon>
        <taxon>lamiids</taxon>
        <taxon>Solanales</taxon>
        <taxon>Convolvulaceae</taxon>
        <taxon>Cuscuteae</taxon>
        <taxon>Cuscuta</taxon>
        <taxon>Cuscuta subgen. Cuscuta</taxon>
    </lineage>
</organism>
<proteinExistence type="predicted"/>
<gene>
    <name evidence="1" type="ORF">CEPIT_LOCUS14374</name>
</gene>
<dbReference type="PANTHER" id="PTHR37740">
    <property type="entry name" value="OS02G0193500 PROTEIN"/>
    <property type="match status" value="1"/>
</dbReference>
<protein>
    <submittedName>
        <fullName evidence="1">Uncharacterized protein</fullName>
    </submittedName>
</protein>
<dbReference type="PANTHER" id="PTHR37740:SF1">
    <property type="entry name" value="OS02G0193500 PROTEIN"/>
    <property type="match status" value="1"/>
</dbReference>
<reference evidence="1" key="1">
    <citation type="submission" date="2022-07" db="EMBL/GenBank/DDBJ databases">
        <authorList>
            <person name="Macas J."/>
            <person name="Novak P."/>
            <person name="Neumann P."/>
        </authorList>
    </citation>
    <scope>NUCLEOTIDE SEQUENCE</scope>
</reference>
<dbReference type="EMBL" id="CAMAPF010000099">
    <property type="protein sequence ID" value="CAH9098364.1"/>
    <property type="molecule type" value="Genomic_DNA"/>
</dbReference>
<keyword evidence="2" id="KW-1185">Reference proteome</keyword>